<reference evidence="2" key="1">
    <citation type="journal article" date="2021" name="Proc. Natl. Acad. Sci. U.S.A.">
        <title>Global biogeography of chemosynthetic symbionts reveals both localized and globally distributed symbiont groups. .</title>
        <authorList>
            <person name="Osvatic J.T."/>
            <person name="Wilkins L.G.E."/>
            <person name="Leibrecht L."/>
            <person name="Leray M."/>
            <person name="Zauner S."/>
            <person name="Polzin J."/>
            <person name="Camacho Y."/>
            <person name="Gros O."/>
            <person name="van Gils J.A."/>
            <person name="Eisen J.A."/>
            <person name="Petersen J.M."/>
            <person name="Yuen B."/>
        </authorList>
    </citation>
    <scope>NUCLEOTIDE SEQUENCE</scope>
    <source>
        <strain evidence="2">MAGL173</strain>
    </source>
</reference>
<name>A0A9E4K737_9GAMM</name>
<accession>A0A9E4K737</accession>
<dbReference type="SUPFAM" id="SSF141371">
    <property type="entry name" value="PilZ domain-like"/>
    <property type="match status" value="1"/>
</dbReference>
<comment type="caution">
    <text evidence="2">The sequence shown here is derived from an EMBL/GenBank/DDBJ whole genome shotgun (WGS) entry which is preliminary data.</text>
</comment>
<gene>
    <name evidence="2" type="ORF">JAZ04_16935</name>
</gene>
<protein>
    <submittedName>
        <fullName evidence="2">PilZ domain-containing protein</fullName>
    </submittedName>
</protein>
<sequence length="117" mass="13353">MPVEKRYSKRYPMDGEVYIRYRKQRLIPAKAVNCSMQGIYLRTESLTMLTGALVELELFRGGRQWSIMGVVTHTQQDGVGVMFWKPQAELYESVIAEVSDLRRVAAVPLPTPVDVHP</sequence>
<proteinExistence type="predicted"/>
<dbReference type="GO" id="GO:0035438">
    <property type="term" value="F:cyclic-di-GMP binding"/>
    <property type="evidence" value="ECO:0007669"/>
    <property type="project" value="InterPro"/>
</dbReference>
<evidence type="ECO:0000313" key="3">
    <source>
        <dbReference type="Proteomes" id="UP000886687"/>
    </source>
</evidence>
<evidence type="ECO:0000259" key="1">
    <source>
        <dbReference type="Pfam" id="PF07238"/>
    </source>
</evidence>
<dbReference type="AlphaFoldDB" id="A0A9E4K737"/>
<organism evidence="2 3">
    <name type="scientific">Candidatus Thiodiazotropha lotti</name>
    <dbReference type="NCBI Taxonomy" id="2792787"/>
    <lineage>
        <taxon>Bacteria</taxon>
        <taxon>Pseudomonadati</taxon>
        <taxon>Pseudomonadota</taxon>
        <taxon>Gammaproteobacteria</taxon>
        <taxon>Chromatiales</taxon>
        <taxon>Sedimenticolaceae</taxon>
        <taxon>Candidatus Thiodiazotropha</taxon>
    </lineage>
</organism>
<dbReference type="Gene3D" id="2.40.10.220">
    <property type="entry name" value="predicted glycosyltransferase like domains"/>
    <property type="match status" value="1"/>
</dbReference>
<dbReference type="Proteomes" id="UP000886687">
    <property type="component" value="Unassembled WGS sequence"/>
</dbReference>
<feature type="domain" description="PilZ" evidence="1">
    <location>
        <begin position="4"/>
        <end position="94"/>
    </location>
</feature>
<dbReference type="EMBL" id="JAEPDI010000013">
    <property type="protein sequence ID" value="MCG7940522.1"/>
    <property type="molecule type" value="Genomic_DNA"/>
</dbReference>
<dbReference type="Pfam" id="PF07238">
    <property type="entry name" value="PilZ"/>
    <property type="match status" value="1"/>
</dbReference>
<dbReference type="InterPro" id="IPR009875">
    <property type="entry name" value="PilZ_domain"/>
</dbReference>
<evidence type="ECO:0000313" key="2">
    <source>
        <dbReference type="EMBL" id="MCG7940522.1"/>
    </source>
</evidence>